<evidence type="ECO:0000313" key="3">
    <source>
        <dbReference type="Proteomes" id="UP000030377"/>
    </source>
</evidence>
<reference evidence="2 3" key="1">
    <citation type="submission" date="2014-09" db="EMBL/GenBank/DDBJ databases">
        <title>Draft genome of Bradyrhizobium japonicum Is-34.</title>
        <authorList>
            <person name="Tsurumaru H."/>
            <person name="Yamakawa T."/>
            <person name="Hashimoto S."/>
            <person name="Okizaki K."/>
            <person name="Kanesaki Y."/>
            <person name="Yoshikawa H."/>
            <person name="Yajima S."/>
        </authorList>
    </citation>
    <scope>NUCLEOTIDE SEQUENCE [LARGE SCALE GENOMIC DNA]</scope>
    <source>
        <strain evidence="2 3">Is-34</strain>
    </source>
</reference>
<evidence type="ECO:0000313" key="2">
    <source>
        <dbReference type="EMBL" id="KGT81003.1"/>
    </source>
</evidence>
<protein>
    <recommendedName>
        <fullName evidence="4">PspA family regulator</fullName>
    </recommendedName>
</protein>
<dbReference type="PANTHER" id="PTHR31088">
    <property type="entry name" value="MEMBRANE-ASSOCIATED PROTEIN VIPP1, CHLOROPLASTIC"/>
    <property type="match status" value="1"/>
</dbReference>
<proteinExistence type="inferred from homology"/>
<dbReference type="Proteomes" id="UP000030377">
    <property type="component" value="Unassembled WGS sequence"/>
</dbReference>
<evidence type="ECO:0000256" key="1">
    <source>
        <dbReference type="ARBA" id="ARBA00043985"/>
    </source>
</evidence>
<name>A0A0A3Z573_BRAJP</name>
<comment type="caution">
    <text evidence="2">The sequence shown here is derived from an EMBL/GenBank/DDBJ whole genome shotgun (WGS) entry which is preliminary data.</text>
</comment>
<dbReference type="PANTHER" id="PTHR31088:SF9">
    <property type="entry name" value="PHAGE SHOCK PROTEIN A"/>
    <property type="match status" value="1"/>
</dbReference>
<dbReference type="InterPro" id="IPR007157">
    <property type="entry name" value="PspA_VIPP1"/>
</dbReference>
<dbReference type="AlphaFoldDB" id="A0A0A3Z573"/>
<dbReference type="EMBL" id="JRPN01000003">
    <property type="protein sequence ID" value="KGT81003.1"/>
    <property type="molecule type" value="Genomic_DNA"/>
</dbReference>
<comment type="similarity">
    <text evidence="1">Belongs to the PspA/Vipp/IM30 family.</text>
</comment>
<gene>
    <name evidence="2" type="ORF">MA20_06250</name>
</gene>
<dbReference type="eggNOG" id="COG1842">
    <property type="taxonomic scope" value="Bacteria"/>
</dbReference>
<dbReference type="Pfam" id="PF04012">
    <property type="entry name" value="PspA_IM30"/>
    <property type="match status" value="1"/>
</dbReference>
<evidence type="ECO:0008006" key="4">
    <source>
        <dbReference type="Google" id="ProtNLM"/>
    </source>
</evidence>
<accession>A0A0A3Z573</accession>
<sequence length="231" mass="25087">MFKTVVTLFRGSVAAASEELEDRTALLILDQQMRDAAAAVERSKRTLALAIAQDQQEGRKLEATVARIADLEIRAVAALDGGREDLAKDAAEAIAGLEADRDAVMTARALFATEIIRLKRHVASAQARITELDRGRRVARASEAVRSLRRSGIEAARPYESTLPEAESTLRRLRDRQMEAQAADDALVELDAASGPLATAERLAEQGFGPRLKTTADDVLARLKSKRMPTA</sequence>
<organism evidence="2 3">
    <name type="scientific">Bradyrhizobium japonicum</name>
    <dbReference type="NCBI Taxonomy" id="375"/>
    <lineage>
        <taxon>Bacteria</taxon>
        <taxon>Pseudomonadati</taxon>
        <taxon>Pseudomonadota</taxon>
        <taxon>Alphaproteobacteria</taxon>
        <taxon>Hyphomicrobiales</taxon>
        <taxon>Nitrobacteraceae</taxon>
        <taxon>Bradyrhizobium</taxon>
    </lineage>
</organism>
<dbReference type="RefSeq" id="WP_041954136.1">
    <property type="nucleotide sequence ID" value="NZ_JRPN01000003.1"/>
</dbReference>
<dbReference type="STRING" id="375.BKD09_RS07915"/>